<dbReference type="SUPFAM" id="SSF82657">
    <property type="entry name" value="BolA-like"/>
    <property type="match status" value="1"/>
</dbReference>
<comment type="similarity">
    <text evidence="1 2">Belongs to the BolA/IbaG family.</text>
</comment>
<evidence type="ECO:0000313" key="4">
    <source>
        <dbReference type="Proteomes" id="UP000249396"/>
    </source>
</evidence>
<comment type="caution">
    <text evidence="3">The sequence shown here is derived from an EMBL/GenBank/DDBJ whole genome shotgun (WGS) entry which is preliminary data.</text>
</comment>
<dbReference type="InterPro" id="IPR002634">
    <property type="entry name" value="BolA"/>
</dbReference>
<dbReference type="InterPro" id="IPR036065">
    <property type="entry name" value="BolA-like_sf"/>
</dbReference>
<reference evidence="3 4" key="1">
    <citation type="journal article" date="2018" name="Aquat. Microb. Ecol.">
        <title>Gammaproteobacterial methanotrophs dominate.</title>
        <authorList>
            <person name="Rissanen A.J."/>
            <person name="Saarenheimo J."/>
            <person name="Tiirola M."/>
            <person name="Peura S."/>
            <person name="Aalto S.L."/>
            <person name="Karvinen A."/>
            <person name="Nykanen H."/>
        </authorList>
    </citation>
    <scope>NUCLEOTIDE SEQUENCE [LARGE SCALE GENOMIC DNA]</scope>
    <source>
        <strain evidence="3">AMbin10</strain>
    </source>
</reference>
<organism evidence="3 4">
    <name type="scientific">Candidatus Methylumidiphilus alinenensis</name>
    <dbReference type="NCBI Taxonomy" id="2202197"/>
    <lineage>
        <taxon>Bacteria</taxon>
        <taxon>Pseudomonadati</taxon>
        <taxon>Pseudomonadota</taxon>
        <taxon>Gammaproteobacteria</taxon>
        <taxon>Methylococcales</taxon>
        <taxon>Candidatus Methylumidiphilus</taxon>
    </lineage>
</organism>
<name>A0A2W4R7X8_9GAMM</name>
<dbReference type="PANTHER" id="PTHR46229:SF4">
    <property type="entry name" value="ACID STRESS PROTEIN IBAG"/>
    <property type="match status" value="1"/>
</dbReference>
<dbReference type="InterPro" id="IPR050961">
    <property type="entry name" value="BolA/IbaG_stress_morph_reg"/>
</dbReference>
<dbReference type="AlphaFoldDB" id="A0A2W4R7X8"/>
<dbReference type="PIRSF" id="PIRSF003113">
    <property type="entry name" value="BolA"/>
    <property type="match status" value="1"/>
</dbReference>
<dbReference type="Proteomes" id="UP000249396">
    <property type="component" value="Unassembled WGS sequence"/>
</dbReference>
<evidence type="ECO:0000313" key="3">
    <source>
        <dbReference type="EMBL" id="PZN80211.1"/>
    </source>
</evidence>
<protein>
    <submittedName>
        <fullName evidence="3">Cell division protein BolA</fullName>
    </submittedName>
</protein>
<dbReference type="Pfam" id="PF01722">
    <property type="entry name" value="BolA"/>
    <property type="match status" value="1"/>
</dbReference>
<gene>
    <name evidence="3" type="ORF">DM484_10350</name>
</gene>
<keyword evidence="3" id="KW-0132">Cell division</keyword>
<proteinExistence type="inferred from homology"/>
<accession>A0A2W4R7X8</accession>
<dbReference type="Gene3D" id="3.30.300.90">
    <property type="entry name" value="BolA-like"/>
    <property type="match status" value="1"/>
</dbReference>
<dbReference type="EMBL" id="QJPH01000287">
    <property type="protein sequence ID" value="PZN80211.1"/>
    <property type="molecule type" value="Genomic_DNA"/>
</dbReference>
<evidence type="ECO:0000256" key="1">
    <source>
        <dbReference type="ARBA" id="ARBA00005578"/>
    </source>
</evidence>
<evidence type="ECO:0000256" key="2">
    <source>
        <dbReference type="RuleBase" id="RU003860"/>
    </source>
</evidence>
<dbReference type="PANTHER" id="PTHR46229">
    <property type="entry name" value="BOLA TRANSCRIPTION REGULATOR"/>
    <property type="match status" value="1"/>
</dbReference>
<keyword evidence="3" id="KW-0131">Cell cycle</keyword>
<sequence>METMEIQQAIEAAIPEAQVYLEGEGCNFSAIVVSEVFQGLPLVKRQQTVLAPVSHWLSSGALHAFSVKTYTLAEWENRQAAAAGGLVQIQP</sequence>
<dbReference type="GO" id="GO:0051301">
    <property type="term" value="P:cell division"/>
    <property type="evidence" value="ECO:0007669"/>
    <property type="project" value="UniProtKB-KW"/>
</dbReference>